<evidence type="ECO:0000313" key="3">
    <source>
        <dbReference type="Proteomes" id="UP000297299"/>
    </source>
</evidence>
<name>A0A4Y8CHQ8_9HELO</name>
<dbReference type="AlphaFoldDB" id="A0A4Y8CHQ8"/>
<evidence type="ECO:0000313" key="2">
    <source>
        <dbReference type="EMBL" id="TEY33905.1"/>
    </source>
</evidence>
<dbReference type="OrthoDB" id="3473155at2759"/>
<dbReference type="EMBL" id="PHWZ01000651">
    <property type="protein sequence ID" value="TEY33905.1"/>
    <property type="molecule type" value="Genomic_DNA"/>
</dbReference>
<feature type="compositionally biased region" description="Basic residues" evidence="1">
    <location>
        <begin position="1"/>
        <end position="19"/>
    </location>
</feature>
<accession>A0A4Y8CHQ8</accession>
<evidence type="ECO:0000256" key="1">
    <source>
        <dbReference type="SAM" id="MobiDB-lite"/>
    </source>
</evidence>
<comment type="caution">
    <text evidence="2">The sequence shown here is derived from an EMBL/GenBank/DDBJ whole genome shotgun (WGS) entry which is preliminary data.</text>
</comment>
<protein>
    <submittedName>
        <fullName evidence="2">Uncharacterized protein</fullName>
    </submittedName>
</protein>
<dbReference type="Proteomes" id="UP000297299">
    <property type="component" value="Unassembled WGS sequence"/>
</dbReference>
<proteinExistence type="predicted"/>
<reference evidence="2 3" key="1">
    <citation type="submission" date="2017-11" db="EMBL/GenBank/DDBJ databases">
        <title>Comparative genomics of Botrytis spp.</title>
        <authorList>
            <person name="Valero-Jimenez C.A."/>
            <person name="Tapia P."/>
            <person name="Veloso J."/>
            <person name="Silva-Moreno E."/>
            <person name="Staats M."/>
            <person name="Valdes J.H."/>
            <person name="Van Kan J.A.L."/>
        </authorList>
    </citation>
    <scope>NUCLEOTIDE SEQUENCE [LARGE SCALE GENOMIC DNA]</scope>
    <source>
        <strain evidence="2 3">MUCL2830</strain>
    </source>
</reference>
<sequence>MPPKRRPPPRSRSPSKSKKSKLDNSALKTLLSTTASVLAANDDLSFVSASAKNEPATSDNQLFFETEDNALRMSTQKDRVKWSPPGYTLCGYNTEVKNGPNNQQNPFNYERKWQANYGVKDNERAAQEIKSKEEKISSKPARKKRYNTAKRRAAKFNFPTEIIRLIFRCLIFEHQAFEDDFCTAVCFALTCRPHWIIFRSIHNSKISLLVQAPRTFNHKKSAVPYRLGDLLINWMLPQYRPLKCIIQDGKVVLEDTVTIKLFVSFAAYPKVGGKEDRGLESRIYEYKHNCFSKFYCIYQGIPYVSKIIPEGLNWFIPNPFRMGLEWYPATIRILKQTIFGWNSDCHLDKDYHWLTTKEEYTRHYQVWSIYKGWMGRDWVEAQPEAMAYKRSRGLVEDKKKIGMRDGFEMLKLVDVQSVEHKRRVKEVVSEMLKMVRNQRACLEECSCEDIYPVH</sequence>
<feature type="region of interest" description="Disordered" evidence="1">
    <location>
        <begin position="1"/>
        <end position="25"/>
    </location>
</feature>
<gene>
    <name evidence="2" type="ORF">BOTCAL_0654g00020</name>
</gene>
<organism evidence="2 3">
    <name type="scientific">Botryotinia calthae</name>
    <dbReference type="NCBI Taxonomy" id="38488"/>
    <lineage>
        <taxon>Eukaryota</taxon>
        <taxon>Fungi</taxon>
        <taxon>Dikarya</taxon>
        <taxon>Ascomycota</taxon>
        <taxon>Pezizomycotina</taxon>
        <taxon>Leotiomycetes</taxon>
        <taxon>Helotiales</taxon>
        <taxon>Sclerotiniaceae</taxon>
        <taxon>Botryotinia</taxon>
    </lineage>
</organism>
<keyword evidence="3" id="KW-1185">Reference proteome</keyword>